<dbReference type="AlphaFoldDB" id="A0AAJ7NCB9"/>
<dbReference type="PIRSF" id="PIRSF000137">
    <property type="entry name" value="Alcohol_oxidase"/>
    <property type="match status" value="1"/>
</dbReference>
<comment type="similarity">
    <text evidence="1">Belongs to the GMC oxidoreductase family.</text>
</comment>
<dbReference type="KEGG" id="ccal:108629331"/>
<sequence>MSNVIQCLATQIANSFQTRDWILIFLQTLIILYRPDIADPENRVRPTPPPSLRSNYDFIIVGGGSAGSVLASRLSENEKWSVLLLEAGPNEPHATDIPVVYTSVASTSLVWNFTSYPSDNYCTGQDNRQCSWFSGRTLGGSSTVHAHIHLRGNRHDYDGWEEAGNPGWSYENVLPYFKKSEDMRIREYQRSPYHNVGGYLTVENFRYRSTVTNYLLEAAKEMGYDIVDPNGANQTGFNLTPATLRDGVRCSAAKAFLRPAWRRSNLHISTDSFVEKILVQGDGSEKTAHGVQFRFQSTSYRVKANREVILSAGTVRSPQLLMLSGIGPRDQLEELKIPVFHDAPGVGSNLQDHVGILGLNYIVTIPRNYSGSDPFSYAGQNAYDAQSLTQFAINHTGMMYEEPNNDGLGFINTRYANASGDYPDVQIILAPTANVTQPYTSTRSASYSMVPIVIRPRSRGHIRLNSTDPEDSPIIVPNYFDDPLDLERVVEGAQFIYNMSRTSALRFINAQPDIERIPGCSSFEYLSMNYWRCFAQYYSGSGYHLVGTCKMGPASDRMAVVDARLRVHGVSRLRVIDASIMPTAVSGNPNVPTIMIAEKASDMIKEDWQKSTLH</sequence>
<dbReference type="PROSITE" id="PS00624">
    <property type="entry name" value="GMC_OXRED_2"/>
    <property type="match status" value="1"/>
</dbReference>
<dbReference type="InterPro" id="IPR007867">
    <property type="entry name" value="GMC_OxRtase_C"/>
</dbReference>
<comment type="cofactor">
    <cofactor evidence="2">
        <name>FAD</name>
        <dbReference type="ChEBI" id="CHEBI:57692"/>
    </cofactor>
</comment>
<dbReference type="Gene3D" id="3.50.50.60">
    <property type="entry name" value="FAD/NAD(P)-binding domain"/>
    <property type="match status" value="1"/>
</dbReference>
<name>A0AAJ7NCB9_9HYME</name>
<keyword evidence="4" id="KW-1185">Reference proteome</keyword>
<feature type="domain" description="Glucose-methanol-choline oxidoreductase N-terminal" evidence="3">
    <location>
        <begin position="313"/>
        <end position="327"/>
    </location>
</feature>
<feature type="binding site" evidence="2">
    <location>
        <position position="274"/>
    </location>
    <ligand>
        <name>FAD</name>
        <dbReference type="ChEBI" id="CHEBI:57692"/>
    </ligand>
</feature>
<keyword evidence="2" id="KW-0274">FAD</keyword>
<dbReference type="Proteomes" id="UP000694925">
    <property type="component" value="Unplaced"/>
</dbReference>
<accession>A0AAJ7NCB9</accession>
<evidence type="ECO:0000313" key="4">
    <source>
        <dbReference type="Proteomes" id="UP000694925"/>
    </source>
</evidence>
<evidence type="ECO:0000259" key="3">
    <source>
        <dbReference type="PROSITE" id="PS00624"/>
    </source>
</evidence>
<dbReference type="Pfam" id="PF05199">
    <property type="entry name" value="GMC_oxred_C"/>
    <property type="match status" value="1"/>
</dbReference>
<dbReference type="SUPFAM" id="SSF54373">
    <property type="entry name" value="FAD-linked reductases, C-terminal domain"/>
    <property type="match status" value="1"/>
</dbReference>
<dbReference type="InterPro" id="IPR036188">
    <property type="entry name" value="FAD/NAD-bd_sf"/>
</dbReference>
<dbReference type="InterPro" id="IPR012132">
    <property type="entry name" value="GMC_OxRdtase"/>
</dbReference>
<dbReference type="GeneID" id="108629331"/>
<evidence type="ECO:0000256" key="1">
    <source>
        <dbReference type="ARBA" id="ARBA00010790"/>
    </source>
</evidence>
<dbReference type="GO" id="GO:0050660">
    <property type="term" value="F:flavin adenine dinucleotide binding"/>
    <property type="evidence" value="ECO:0007669"/>
    <property type="project" value="InterPro"/>
</dbReference>
<dbReference type="GO" id="GO:0016614">
    <property type="term" value="F:oxidoreductase activity, acting on CH-OH group of donors"/>
    <property type="evidence" value="ECO:0007669"/>
    <property type="project" value="InterPro"/>
</dbReference>
<dbReference type="InterPro" id="IPR000172">
    <property type="entry name" value="GMC_OxRdtase_N"/>
</dbReference>
<keyword evidence="2" id="KW-0285">Flavoprotein</keyword>
<dbReference type="PANTHER" id="PTHR11552">
    <property type="entry name" value="GLUCOSE-METHANOL-CHOLINE GMC OXIDOREDUCTASE"/>
    <property type="match status" value="1"/>
</dbReference>
<dbReference type="SUPFAM" id="SSF51905">
    <property type="entry name" value="FAD/NAD(P)-binding domain"/>
    <property type="match status" value="1"/>
</dbReference>
<gene>
    <name evidence="5" type="primary">LOC108629331</name>
</gene>
<dbReference type="RefSeq" id="XP_017887420.1">
    <property type="nucleotide sequence ID" value="XM_018031931.2"/>
</dbReference>
<dbReference type="Pfam" id="PF00732">
    <property type="entry name" value="GMC_oxred_N"/>
    <property type="match status" value="1"/>
</dbReference>
<proteinExistence type="inferred from homology"/>
<dbReference type="Gene3D" id="3.30.560.10">
    <property type="entry name" value="Glucose Oxidase, domain 3"/>
    <property type="match status" value="1"/>
</dbReference>
<dbReference type="PANTHER" id="PTHR11552:SF186">
    <property type="entry name" value="GLUCOSE-METHANOL-CHOLINE OXIDOREDUCTASE N-TERMINAL DOMAIN-CONTAINING PROTEIN"/>
    <property type="match status" value="1"/>
</dbReference>
<organism evidence="4 5">
    <name type="scientific">Ceratina calcarata</name>
    <dbReference type="NCBI Taxonomy" id="156304"/>
    <lineage>
        <taxon>Eukaryota</taxon>
        <taxon>Metazoa</taxon>
        <taxon>Ecdysozoa</taxon>
        <taxon>Arthropoda</taxon>
        <taxon>Hexapoda</taxon>
        <taxon>Insecta</taxon>
        <taxon>Pterygota</taxon>
        <taxon>Neoptera</taxon>
        <taxon>Endopterygota</taxon>
        <taxon>Hymenoptera</taxon>
        <taxon>Apocrita</taxon>
        <taxon>Aculeata</taxon>
        <taxon>Apoidea</taxon>
        <taxon>Anthophila</taxon>
        <taxon>Apidae</taxon>
        <taxon>Ceratina</taxon>
        <taxon>Zadontomerus</taxon>
    </lineage>
</organism>
<protein>
    <submittedName>
        <fullName evidence="5">Glucose dehydrogenase [FAD, quinone]-like</fullName>
    </submittedName>
</protein>
<evidence type="ECO:0000256" key="2">
    <source>
        <dbReference type="PIRSR" id="PIRSR000137-2"/>
    </source>
</evidence>
<reference evidence="5" key="1">
    <citation type="submission" date="2025-08" db="UniProtKB">
        <authorList>
            <consortium name="RefSeq"/>
        </authorList>
    </citation>
    <scope>IDENTIFICATION</scope>
    <source>
        <tissue evidence="5">Whole body</tissue>
    </source>
</reference>
<evidence type="ECO:0000313" key="5">
    <source>
        <dbReference type="RefSeq" id="XP_017887420.1"/>
    </source>
</evidence>